<organism evidence="2 3">
    <name type="scientific">Meloidogyne hapla</name>
    <name type="common">Root-knot nematode worm</name>
    <dbReference type="NCBI Taxonomy" id="6305"/>
    <lineage>
        <taxon>Eukaryota</taxon>
        <taxon>Metazoa</taxon>
        <taxon>Ecdysozoa</taxon>
        <taxon>Nematoda</taxon>
        <taxon>Chromadorea</taxon>
        <taxon>Rhabditida</taxon>
        <taxon>Tylenchina</taxon>
        <taxon>Tylenchomorpha</taxon>
        <taxon>Tylenchoidea</taxon>
        <taxon>Meloidogynidae</taxon>
        <taxon>Meloidogyninae</taxon>
        <taxon>Meloidogyne</taxon>
    </lineage>
</organism>
<protein>
    <submittedName>
        <fullName evidence="3">ShKT domain-containing protein</fullName>
    </submittedName>
</protein>
<keyword evidence="1" id="KW-0732">Signal</keyword>
<keyword evidence="2" id="KW-1185">Reference proteome</keyword>
<sequence length="64" mass="7231">MSKMIFVFILLAFLTIACEKAHGELTQKDCTNIKDPNLFVRCGKSEAVYDCIYELCPECCPKHG</sequence>
<feature type="chain" id="PRO_5009315443" evidence="1">
    <location>
        <begin position="24"/>
        <end position="64"/>
    </location>
</feature>
<evidence type="ECO:0000313" key="3">
    <source>
        <dbReference type="WBParaSite" id="MhA1_Contig1421.frz3.gene4"/>
    </source>
</evidence>
<name>A0A1I8B4T7_MELHA</name>
<evidence type="ECO:0000313" key="2">
    <source>
        <dbReference type="Proteomes" id="UP000095281"/>
    </source>
</evidence>
<accession>A0A1I8B4T7</accession>
<dbReference type="AlphaFoldDB" id="A0A1I8B4T7"/>
<evidence type="ECO:0000256" key="1">
    <source>
        <dbReference type="SAM" id="SignalP"/>
    </source>
</evidence>
<dbReference type="Proteomes" id="UP000095281">
    <property type="component" value="Unplaced"/>
</dbReference>
<dbReference type="PROSITE" id="PS51257">
    <property type="entry name" value="PROKAR_LIPOPROTEIN"/>
    <property type="match status" value="1"/>
</dbReference>
<dbReference type="WBParaSite" id="MhA1_Contig1421.frz3.gene4">
    <property type="protein sequence ID" value="MhA1_Contig1421.frz3.gene4"/>
    <property type="gene ID" value="MhA1_Contig1421.frz3.gene4"/>
</dbReference>
<reference evidence="3" key="1">
    <citation type="submission" date="2016-11" db="UniProtKB">
        <authorList>
            <consortium name="WormBaseParasite"/>
        </authorList>
    </citation>
    <scope>IDENTIFICATION</scope>
</reference>
<feature type="signal peptide" evidence="1">
    <location>
        <begin position="1"/>
        <end position="23"/>
    </location>
</feature>
<proteinExistence type="predicted"/>